<dbReference type="InterPro" id="IPR013449">
    <property type="entry name" value="Rhamnulokinase"/>
</dbReference>
<dbReference type="Proteomes" id="UP000199006">
    <property type="component" value="Unassembled WGS sequence"/>
</dbReference>
<name>A0A1I4JI75_9FIRM</name>
<dbReference type="EMBL" id="FOTI01000023">
    <property type="protein sequence ID" value="SFL66269.1"/>
    <property type="molecule type" value="Genomic_DNA"/>
</dbReference>
<feature type="domain" description="Carbohydrate kinase FGGY N-terminal" evidence="7">
    <location>
        <begin position="8"/>
        <end position="248"/>
    </location>
</feature>
<accession>A0A1I4JI75</accession>
<reference evidence="9 10" key="1">
    <citation type="submission" date="2016-10" db="EMBL/GenBank/DDBJ databases">
        <authorList>
            <person name="de Groot N.N."/>
        </authorList>
    </citation>
    <scope>NUCLEOTIDE SEQUENCE [LARGE SCALE GENOMIC DNA]</scope>
    <source>
        <strain evidence="9 10">ATCC 51327</strain>
    </source>
</reference>
<gene>
    <name evidence="9" type="ORF">SAMN02983006_01711</name>
</gene>
<evidence type="ECO:0000259" key="7">
    <source>
        <dbReference type="Pfam" id="PF00370"/>
    </source>
</evidence>
<dbReference type="Pfam" id="PF02782">
    <property type="entry name" value="FGGY_C"/>
    <property type="match status" value="1"/>
</dbReference>
<dbReference type="STRING" id="29563.SAMN02983006_01711"/>
<comment type="similarity">
    <text evidence="1">Belongs to the FGGY kinase family.</text>
</comment>
<keyword evidence="3" id="KW-0547">Nucleotide-binding</keyword>
<evidence type="ECO:0000313" key="10">
    <source>
        <dbReference type="Proteomes" id="UP000199006"/>
    </source>
</evidence>
<dbReference type="Gene3D" id="3.30.420.40">
    <property type="match status" value="2"/>
</dbReference>
<dbReference type="InterPro" id="IPR050406">
    <property type="entry name" value="FGGY_Carb_Kinase"/>
</dbReference>
<evidence type="ECO:0000259" key="8">
    <source>
        <dbReference type="Pfam" id="PF02782"/>
    </source>
</evidence>
<keyword evidence="2" id="KW-0808">Transferase</keyword>
<dbReference type="OrthoDB" id="9761504at2"/>
<dbReference type="InterPro" id="IPR018485">
    <property type="entry name" value="FGGY_C"/>
</dbReference>
<keyword evidence="6" id="KW-0684">Rhamnose metabolism</keyword>
<evidence type="ECO:0000256" key="5">
    <source>
        <dbReference type="ARBA" id="ARBA00022840"/>
    </source>
</evidence>
<dbReference type="AlphaFoldDB" id="A0A1I4JI75"/>
<evidence type="ECO:0000256" key="4">
    <source>
        <dbReference type="ARBA" id="ARBA00022777"/>
    </source>
</evidence>
<dbReference type="InterPro" id="IPR018484">
    <property type="entry name" value="FGGY_N"/>
</dbReference>
<dbReference type="RefSeq" id="WP_089861803.1">
    <property type="nucleotide sequence ID" value="NZ_FOTI01000023.1"/>
</dbReference>
<sequence>MNKQLTKVLACDLGASSGRSILGKFDGEKLTLDILHKFNNNGVYLNNNFHWNTLKQFVEIKNGIRKAIQKTNHNLASIGIDTWGVDYGLLDNTGSLMSVPFHYRDQRTNKTLSKVFKNISKQELYSETGIQIMQVNTIFQLYSELKERPWLLENAKDLLFTPDLLNYFLTGNKFNEATIASTSQLLNPLQRKWSSKIFNTLNLPQSIMQQIVFPGQKIGNINSKIKDELALQKDIPIIAVGSHDTASAIAATPIVDQNSVFLSSGTWSLLGIELDKPIISAKSLQKNFTNELGVGSKVTFLKNLTGLWLIQECKRAWKREGKNLSYKAINEAARKAKPFKYQIDTDHSSFINPANMPAAIKTYCKKTKQSVPEQPGEIARLIYESLAQKYKEVIQELEKLTDKKIKTINVVGGGTKSELLCQYTANITKRKVIAGPIEATAVGNILTQLIALGEIKDLKEGREIVKNSIDLKVYEPEELL</sequence>
<dbReference type="GO" id="GO:0008993">
    <property type="term" value="F:rhamnulokinase activity"/>
    <property type="evidence" value="ECO:0007669"/>
    <property type="project" value="InterPro"/>
</dbReference>
<evidence type="ECO:0000256" key="2">
    <source>
        <dbReference type="ARBA" id="ARBA00022679"/>
    </source>
</evidence>
<evidence type="ECO:0000256" key="1">
    <source>
        <dbReference type="ARBA" id="ARBA00009156"/>
    </source>
</evidence>
<keyword evidence="4 9" id="KW-0418">Kinase</keyword>
<dbReference type="GO" id="GO:0005524">
    <property type="term" value="F:ATP binding"/>
    <property type="evidence" value="ECO:0007669"/>
    <property type="project" value="UniProtKB-KW"/>
</dbReference>
<dbReference type="InterPro" id="IPR043129">
    <property type="entry name" value="ATPase_NBD"/>
</dbReference>
<evidence type="ECO:0000256" key="6">
    <source>
        <dbReference type="ARBA" id="ARBA00023308"/>
    </source>
</evidence>
<keyword evidence="10" id="KW-1185">Reference proteome</keyword>
<organism evidence="9 10">
    <name type="scientific">Halanaerobium salsuginis</name>
    <dbReference type="NCBI Taxonomy" id="29563"/>
    <lineage>
        <taxon>Bacteria</taxon>
        <taxon>Bacillati</taxon>
        <taxon>Bacillota</taxon>
        <taxon>Clostridia</taxon>
        <taxon>Halanaerobiales</taxon>
        <taxon>Halanaerobiaceae</taxon>
        <taxon>Halanaerobium</taxon>
    </lineage>
</organism>
<dbReference type="Pfam" id="PF00370">
    <property type="entry name" value="FGGY_N"/>
    <property type="match status" value="1"/>
</dbReference>
<proteinExistence type="inferred from homology"/>
<dbReference type="GO" id="GO:0019301">
    <property type="term" value="P:rhamnose catabolic process"/>
    <property type="evidence" value="ECO:0007669"/>
    <property type="project" value="InterPro"/>
</dbReference>
<evidence type="ECO:0000313" key="9">
    <source>
        <dbReference type="EMBL" id="SFL66269.1"/>
    </source>
</evidence>
<dbReference type="PANTHER" id="PTHR43095">
    <property type="entry name" value="SUGAR KINASE"/>
    <property type="match status" value="1"/>
</dbReference>
<protein>
    <submittedName>
        <fullName evidence="9">Rhamnulokinase</fullName>
    </submittedName>
</protein>
<dbReference type="SUPFAM" id="SSF53067">
    <property type="entry name" value="Actin-like ATPase domain"/>
    <property type="match status" value="2"/>
</dbReference>
<evidence type="ECO:0000256" key="3">
    <source>
        <dbReference type="ARBA" id="ARBA00022741"/>
    </source>
</evidence>
<dbReference type="CDD" id="cd07771">
    <property type="entry name" value="ASKHA_NBD_FGGY_RhaB-like"/>
    <property type="match status" value="1"/>
</dbReference>
<keyword evidence="5" id="KW-0067">ATP-binding</keyword>
<feature type="domain" description="Carbohydrate kinase FGGY C-terminal" evidence="8">
    <location>
        <begin position="262"/>
        <end position="451"/>
    </location>
</feature>